<dbReference type="RefSeq" id="WP_249297777.1">
    <property type="nucleotide sequence ID" value="NZ_JACRSX010000006.1"/>
</dbReference>
<dbReference type="Pfam" id="PF01501">
    <property type="entry name" value="Glyco_transf_8"/>
    <property type="match status" value="1"/>
</dbReference>
<gene>
    <name evidence="1" type="ORF">H8704_06915</name>
</gene>
<reference evidence="1 2" key="1">
    <citation type="submission" date="2020-08" db="EMBL/GenBank/DDBJ databases">
        <title>Genome public.</title>
        <authorList>
            <person name="Liu C."/>
            <person name="Sun Q."/>
        </authorList>
    </citation>
    <scope>NUCLEOTIDE SEQUENCE [LARGE SCALE GENOMIC DNA]</scope>
    <source>
        <strain evidence="1 2">NSJ-37</strain>
    </source>
</reference>
<dbReference type="InterPro" id="IPR002495">
    <property type="entry name" value="Glyco_trans_8"/>
</dbReference>
<organism evidence="1 2">
    <name type="scientific">Jutongia huaianensis</name>
    <dbReference type="NCBI Taxonomy" id="2763668"/>
    <lineage>
        <taxon>Bacteria</taxon>
        <taxon>Bacillati</taxon>
        <taxon>Bacillota</taxon>
        <taxon>Clostridia</taxon>
        <taxon>Lachnospirales</taxon>
        <taxon>Lachnospiraceae</taxon>
        <taxon>Jutongia</taxon>
    </lineage>
</organism>
<dbReference type="SUPFAM" id="SSF53448">
    <property type="entry name" value="Nucleotide-diphospho-sugar transferases"/>
    <property type="match status" value="1"/>
</dbReference>
<dbReference type="InterPro" id="IPR029044">
    <property type="entry name" value="Nucleotide-diphossugar_trans"/>
</dbReference>
<dbReference type="Proteomes" id="UP000606193">
    <property type="component" value="Unassembled WGS sequence"/>
</dbReference>
<comment type="caution">
    <text evidence="1">The sequence shown here is derived from an EMBL/GenBank/DDBJ whole genome shotgun (WGS) entry which is preliminary data.</text>
</comment>
<evidence type="ECO:0000313" key="2">
    <source>
        <dbReference type="Proteomes" id="UP000606193"/>
    </source>
</evidence>
<name>A0ABR7N159_9FIRM</name>
<protein>
    <submittedName>
        <fullName evidence="1">Uncharacterized protein</fullName>
    </submittedName>
</protein>
<keyword evidence="2" id="KW-1185">Reference proteome</keyword>
<dbReference type="Gene3D" id="3.90.550.10">
    <property type="entry name" value="Spore Coat Polysaccharide Biosynthesis Protein SpsA, Chain A"/>
    <property type="match status" value="1"/>
</dbReference>
<evidence type="ECO:0000313" key="1">
    <source>
        <dbReference type="EMBL" id="MBC8562361.1"/>
    </source>
</evidence>
<proteinExistence type="predicted"/>
<sequence length="235" mass="26556">MTKSIEIYEPVAVYSMLCNRNSGRCYDILILHKDISWENQQKLLVLAAEAEGVTIRLLSVAAWGGRLPEEAGYYYTVEAVYRLLLLGDTFSRYLHILYLDCNLIVNGDVSRLYDTELGEAEIAVVSAEEFMVLSKTKRTVFFGGYPYNVDNYRTDALGMTGIIMLVLCVACFMGCDQKDVEDQVRNVTDSVDEHVIGVKNGYPEAAPQITYGDAFDNFFVNRTWKYFESTDGKGF</sequence>
<dbReference type="EMBL" id="JACRSX010000006">
    <property type="protein sequence ID" value="MBC8562361.1"/>
    <property type="molecule type" value="Genomic_DNA"/>
</dbReference>
<accession>A0ABR7N159</accession>